<organism evidence="2 3">
    <name type="scientific">Nocardiopsis suaedae</name>
    <dbReference type="NCBI Taxonomy" id="3018444"/>
    <lineage>
        <taxon>Bacteria</taxon>
        <taxon>Bacillati</taxon>
        <taxon>Actinomycetota</taxon>
        <taxon>Actinomycetes</taxon>
        <taxon>Streptosporangiales</taxon>
        <taxon>Nocardiopsidaceae</taxon>
        <taxon>Nocardiopsis</taxon>
    </lineage>
</organism>
<feature type="chain" id="PRO_5046980217" description="Peptidase inhibitor family I36 protein" evidence="1">
    <location>
        <begin position="29"/>
        <end position="171"/>
    </location>
</feature>
<dbReference type="Gene3D" id="2.60.20.10">
    <property type="entry name" value="Crystallins"/>
    <property type="match status" value="1"/>
</dbReference>
<feature type="signal peptide" evidence="1">
    <location>
        <begin position="1"/>
        <end position="28"/>
    </location>
</feature>
<evidence type="ECO:0000313" key="2">
    <source>
        <dbReference type="EMBL" id="MDA2805187.1"/>
    </source>
</evidence>
<evidence type="ECO:0008006" key="4">
    <source>
        <dbReference type="Google" id="ProtNLM"/>
    </source>
</evidence>
<accession>A0ABT4TKE8</accession>
<reference evidence="2" key="1">
    <citation type="submission" date="2023-01" db="EMBL/GenBank/DDBJ databases">
        <title>Draft genome sequence of Nocardiopsis sp. LSu2-4 isolated from halophytes.</title>
        <authorList>
            <person name="Duangmal K."/>
            <person name="Chantavorakit T."/>
        </authorList>
    </citation>
    <scope>NUCLEOTIDE SEQUENCE</scope>
    <source>
        <strain evidence="2">LSu2-4</strain>
    </source>
</reference>
<dbReference type="EMBL" id="JAQFWP010000018">
    <property type="protein sequence ID" value="MDA2805187.1"/>
    <property type="molecule type" value="Genomic_DNA"/>
</dbReference>
<dbReference type="RefSeq" id="WP_270677842.1">
    <property type="nucleotide sequence ID" value="NZ_JAQFWP010000018.1"/>
</dbReference>
<keyword evidence="1" id="KW-0732">Signal</keyword>
<evidence type="ECO:0000256" key="1">
    <source>
        <dbReference type="SAM" id="SignalP"/>
    </source>
</evidence>
<gene>
    <name evidence="2" type="ORF">O4U47_11765</name>
</gene>
<evidence type="ECO:0000313" key="3">
    <source>
        <dbReference type="Proteomes" id="UP001165685"/>
    </source>
</evidence>
<protein>
    <recommendedName>
        <fullName evidence="4">Peptidase inhibitor family I36 protein</fullName>
    </recommendedName>
</protein>
<name>A0ABT4TKE8_9ACTN</name>
<sequence length="171" mass="18223">MKKTLPRAAVGGAALLLSTALTSGTASAAGDEHCIANMDTGEQECFATLDAAISAAEEETEPSGPTTLSAQAQNDVIQGTFFTERGYGGDSLTIWGEAPCVKDGWVDYEFNLTGDFAGWANRISSAQPWADCWIWLYPEPDLGGSRDGPYKENTAYVGDFMNDRTDSIGFS</sequence>
<comment type="caution">
    <text evidence="2">The sequence shown here is derived from an EMBL/GenBank/DDBJ whole genome shotgun (WGS) entry which is preliminary data.</text>
</comment>
<proteinExistence type="predicted"/>
<dbReference type="Proteomes" id="UP001165685">
    <property type="component" value="Unassembled WGS sequence"/>
</dbReference>
<keyword evidence="3" id="KW-1185">Reference proteome</keyword>